<proteinExistence type="inferred from homology"/>
<evidence type="ECO:0000313" key="5">
    <source>
        <dbReference type="Proteomes" id="UP000015241"/>
    </source>
</evidence>
<dbReference type="AlphaFoldDB" id="S8DTN1"/>
<dbReference type="PANTHER" id="PTHR43899">
    <property type="entry name" value="RH59310P"/>
    <property type="match status" value="1"/>
</dbReference>
<name>S8DTN1_FOMSC</name>
<dbReference type="InParanoid" id="S8DTN1"/>
<dbReference type="OrthoDB" id="47007at2759"/>
<dbReference type="STRING" id="743788.S8DTN1"/>
<dbReference type="InterPro" id="IPR051019">
    <property type="entry name" value="VLCFA-Steroid_DH"/>
</dbReference>
<dbReference type="Gene3D" id="3.40.50.720">
    <property type="entry name" value="NAD(P)-binding Rossmann-like Domain"/>
    <property type="match status" value="1"/>
</dbReference>
<dbReference type="Proteomes" id="UP000015241">
    <property type="component" value="Unassembled WGS sequence"/>
</dbReference>
<dbReference type="SUPFAM" id="SSF51735">
    <property type="entry name" value="NAD(P)-binding Rossmann-fold domains"/>
    <property type="match status" value="1"/>
</dbReference>
<keyword evidence="2" id="KW-0560">Oxidoreductase</keyword>
<dbReference type="InterPro" id="IPR036291">
    <property type="entry name" value="NAD(P)-bd_dom_sf"/>
</dbReference>
<comment type="similarity">
    <text evidence="1">Belongs to the short-chain dehydrogenases/reductases (SDR) family.</text>
</comment>
<feature type="compositionally biased region" description="Polar residues" evidence="3">
    <location>
        <begin position="10"/>
        <end position="24"/>
    </location>
</feature>
<dbReference type="GO" id="GO:0016491">
    <property type="term" value="F:oxidoreductase activity"/>
    <property type="evidence" value="ECO:0007669"/>
    <property type="project" value="UniProtKB-KW"/>
</dbReference>
<dbReference type="EMBL" id="KE504196">
    <property type="protein sequence ID" value="EPS95967.1"/>
    <property type="molecule type" value="Genomic_DNA"/>
</dbReference>
<dbReference type="HOGENOM" id="CLU_1343269_0_0_1"/>
<feature type="region of interest" description="Disordered" evidence="3">
    <location>
        <begin position="1"/>
        <end position="36"/>
    </location>
</feature>
<keyword evidence="5" id="KW-1185">Reference proteome</keyword>
<dbReference type="InterPro" id="IPR002347">
    <property type="entry name" value="SDR_fam"/>
</dbReference>
<gene>
    <name evidence="4" type="ORF">FOMPIDRAFT_1025550</name>
</gene>
<evidence type="ECO:0000256" key="2">
    <source>
        <dbReference type="ARBA" id="ARBA00023002"/>
    </source>
</evidence>
<sequence length="204" mass="22254">MPRRAGTTLPGCSSRSAAWTSPQRRGSHVTRDRTDSLSETHLTETVVWNEVFPLLLTRALLPKLRSTAQRGPVLVEFVGSQTKNAAPPTMVVYSATKAFLQVLARGLDNEERLWGAPSGVRFAYLDLGPVNSASNHLAPSLISPSSPAFARTLVDKIGCGRRDYAPYIVHALMASVESLLPEGWVDRWYVKLMSDVHAAADKAT</sequence>
<evidence type="ECO:0000313" key="4">
    <source>
        <dbReference type="EMBL" id="EPS95967.1"/>
    </source>
</evidence>
<evidence type="ECO:0000256" key="1">
    <source>
        <dbReference type="ARBA" id="ARBA00006484"/>
    </source>
</evidence>
<reference evidence="4 5" key="1">
    <citation type="journal article" date="2012" name="Science">
        <title>The Paleozoic origin of enzymatic lignin decomposition reconstructed from 31 fungal genomes.</title>
        <authorList>
            <person name="Floudas D."/>
            <person name="Binder M."/>
            <person name="Riley R."/>
            <person name="Barry K."/>
            <person name="Blanchette R.A."/>
            <person name="Henrissat B."/>
            <person name="Martinez A.T."/>
            <person name="Otillar R."/>
            <person name="Spatafora J.W."/>
            <person name="Yadav J.S."/>
            <person name="Aerts A."/>
            <person name="Benoit I."/>
            <person name="Boyd A."/>
            <person name="Carlson A."/>
            <person name="Copeland A."/>
            <person name="Coutinho P.M."/>
            <person name="de Vries R.P."/>
            <person name="Ferreira P."/>
            <person name="Findley K."/>
            <person name="Foster B."/>
            <person name="Gaskell J."/>
            <person name="Glotzer D."/>
            <person name="Gorecki P."/>
            <person name="Heitman J."/>
            <person name="Hesse C."/>
            <person name="Hori C."/>
            <person name="Igarashi K."/>
            <person name="Jurgens J.A."/>
            <person name="Kallen N."/>
            <person name="Kersten P."/>
            <person name="Kohler A."/>
            <person name="Kuees U."/>
            <person name="Kumar T.K.A."/>
            <person name="Kuo A."/>
            <person name="LaButti K."/>
            <person name="Larrondo L.F."/>
            <person name="Lindquist E."/>
            <person name="Ling A."/>
            <person name="Lombard V."/>
            <person name="Lucas S."/>
            <person name="Lundell T."/>
            <person name="Martin R."/>
            <person name="McLaughlin D.J."/>
            <person name="Morgenstern I."/>
            <person name="Morin E."/>
            <person name="Murat C."/>
            <person name="Nagy L.G."/>
            <person name="Nolan M."/>
            <person name="Ohm R.A."/>
            <person name="Patyshakuliyeva A."/>
            <person name="Rokas A."/>
            <person name="Ruiz-Duenas F.J."/>
            <person name="Sabat G."/>
            <person name="Salamov A."/>
            <person name="Samejima M."/>
            <person name="Schmutz J."/>
            <person name="Slot J.C."/>
            <person name="St John F."/>
            <person name="Stenlid J."/>
            <person name="Sun H."/>
            <person name="Sun S."/>
            <person name="Syed K."/>
            <person name="Tsang A."/>
            <person name="Wiebenga A."/>
            <person name="Young D."/>
            <person name="Pisabarro A."/>
            <person name="Eastwood D.C."/>
            <person name="Martin F."/>
            <person name="Cullen D."/>
            <person name="Grigoriev I.V."/>
            <person name="Hibbett D.S."/>
        </authorList>
    </citation>
    <scope>NUCLEOTIDE SEQUENCE</scope>
    <source>
        <strain evidence="5">FP-58527</strain>
    </source>
</reference>
<evidence type="ECO:0000256" key="3">
    <source>
        <dbReference type="SAM" id="MobiDB-lite"/>
    </source>
</evidence>
<dbReference type="Pfam" id="PF00106">
    <property type="entry name" value="adh_short"/>
    <property type="match status" value="1"/>
</dbReference>
<protein>
    <recommendedName>
        <fullName evidence="6">NAD-binding protein</fullName>
    </recommendedName>
</protein>
<evidence type="ECO:0008006" key="6">
    <source>
        <dbReference type="Google" id="ProtNLM"/>
    </source>
</evidence>
<accession>S8DTN1</accession>
<organism evidence="4 5">
    <name type="scientific">Fomitopsis schrenkii</name>
    <name type="common">Brown rot fungus</name>
    <dbReference type="NCBI Taxonomy" id="2126942"/>
    <lineage>
        <taxon>Eukaryota</taxon>
        <taxon>Fungi</taxon>
        <taxon>Dikarya</taxon>
        <taxon>Basidiomycota</taxon>
        <taxon>Agaricomycotina</taxon>
        <taxon>Agaricomycetes</taxon>
        <taxon>Polyporales</taxon>
        <taxon>Fomitopsis</taxon>
    </lineage>
</organism>
<dbReference type="PANTHER" id="PTHR43899:SF13">
    <property type="entry name" value="RH59310P"/>
    <property type="match status" value="1"/>
</dbReference>